<evidence type="ECO:0000313" key="1">
    <source>
        <dbReference type="EMBL" id="ONI27059.1"/>
    </source>
</evidence>
<proteinExistence type="predicted"/>
<keyword evidence="2" id="KW-1185">Reference proteome</keyword>
<organism evidence="1 2">
    <name type="scientific">Prunus persica</name>
    <name type="common">Peach</name>
    <name type="synonym">Amygdalus persica</name>
    <dbReference type="NCBI Taxonomy" id="3760"/>
    <lineage>
        <taxon>Eukaryota</taxon>
        <taxon>Viridiplantae</taxon>
        <taxon>Streptophyta</taxon>
        <taxon>Embryophyta</taxon>
        <taxon>Tracheophyta</taxon>
        <taxon>Spermatophyta</taxon>
        <taxon>Magnoliopsida</taxon>
        <taxon>eudicotyledons</taxon>
        <taxon>Gunneridae</taxon>
        <taxon>Pentapetalae</taxon>
        <taxon>rosids</taxon>
        <taxon>fabids</taxon>
        <taxon>Rosales</taxon>
        <taxon>Rosaceae</taxon>
        <taxon>Amygdaloideae</taxon>
        <taxon>Amygdaleae</taxon>
        <taxon>Prunus</taxon>
    </lineage>
</organism>
<reference evidence="1 2" key="1">
    <citation type="journal article" date="2013" name="Nat. Genet.">
        <title>The high-quality draft genome of peach (Prunus persica) identifies unique patterns of genetic diversity, domestication and genome evolution.</title>
        <authorList>
            <consortium name="International Peach Genome Initiative"/>
            <person name="Verde I."/>
            <person name="Abbott A.G."/>
            <person name="Scalabrin S."/>
            <person name="Jung S."/>
            <person name="Shu S."/>
            <person name="Marroni F."/>
            <person name="Zhebentyayeva T."/>
            <person name="Dettori M.T."/>
            <person name="Grimwood J."/>
            <person name="Cattonaro F."/>
            <person name="Zuccolo A."/>
            <person name="Rossini L."/>
            <person name="Jenkins J."/>
            <person name="Vendramin E."/>
            <person name="Meisel L.A."/>
            <person name="Decroocq V."/>
            <person name="Sosinski B."/>
            <person name="Prochnik S."/>
            <person name="Mitros T."/>
            <person name="Policriti A."/>
            <person name="Cipriani G."/>
            <person name="Dondini L."/>
            <person name="Ficklin S."/>
            <person name="Goodstein D.M."/>
            <person name="Xuan P."/>
            <person name="Del Fabbro C."/>
            <person name="Aramini V."/>
            <person name="Copetti D."/>
            <person name="Gonzalez S."/>
            <person name="Horner D.S."/>
            <person name="Falchi R."/>
            <person name="Lucas S."/>
            <person name="Mica E."/>
            <person name="Maldonado J."/>
            <person name="Lazzari B."/>
            <person name="Bielenberg D."/>
            <person name="Pirona R."/>
            <person name="Miculan M."/>
            <person name="Barakat A."/>
            <person name="Testolin R."/>
            <person name="Stella A."/>
            <person name="Tartarini S."/>
            <person name="Tonutti P."/>
            <person name="Arus P."/>
            <person name="Orellana A."/>
            <person name="Wells C."/>
            <person name="Main D."/>
            <person name="Vizzotto G."/>
            <person name="Silva H."/>
            <person name="Salamini F."/>
            <person name="Schmutz J."/>
            <person name="Morgante M."/>
            <person name="Rokhsar D.S."/>
        </authorList>
    </citation>
    <scope>NUCLEOTIDE SEQUENCE [LARGE SCALE GENOMIC DNA]</scope>
    <source>
        <strain evidence="2">cv. Nemared</strain>
    </source>
</reference>
<evidence type="ECO:0000313" key="2">
    <source>
        <dbReference type="Proteomes" id="UP000006882"/>
    </source>
</evidence>
<dbReference type="AlphaFoldDB" id="A0A251QT93"/>
<accession>A0A251QT93</accession>
<gene>
    <name evidence="1" type="ORF">PRUPE_1G065100</name>
</gene>
<dbReference type="EMBL" id="CM007651">
    <property type="protein sequence ID" value="ONI27059.1"/>
    <property type="molecule type" value="Genomic_DNA"/>
</dbReference>
<sequence length="133" mass="15756">MLVFPVYYKCYLGQINFHSFQMGSVVKEALESSQNQIMRYVVLPNKSIFSINQKTLVQTQGYFKPQFKFLIFVFLFEPEAIYEYIPKIQSEIYHQLLHKQTHESSEDAKLTCMVYPNNHKILFTIAILEFEGR</sequence>
<protein>
    <submittedName>
        <fullName evidence="1">Uncharacterized protein</fullName>
    </submittedName>
</protein>
<dbReference type="Proteomes" id="UP000006882">
    <property type="component" value="Chromosome G1"/>
</dbReference>
<name>A0A251QT93_PRUPE</name>
<dbReference type="Gramene" id="ONI27059">
    <property type="protein sequence ID" value="ONI27059"/>
    <property type="gene ID" value="PRUPE_1G065100"/>
</dbReference>